<evidence type="ECO:0000313" key="2">
    <source>
        <dbReference type="Proteomes" id="UP000824540"/>
    </source>
</evidence>
<comment type="caution">
    <text evidence="1">The sequence shown here is derived from an EMBL/GenBank/DDBJ whole genome shotgun (WGS) entry which is preliminary data.</text>
</comment>
<protein>
    <submittedName>
        <fullName evidence="1">Uncharacterized protein</fullName>
    </submittedName>
</protein>
<reference evidence="1" key="1">
    <citation type="thesis" date="2021" institute="BYU ScholarsArchive" country="Provo, UT, USA">
        <title>Applications of and Algorithms for Genome Assembly and Genomic Analyses with an Emphasis on Marine Teleosts.</title>
        <authorList>
            <person name="Pickett B.D."/>
        </authorList>
    </citation>
    <scope>NUCLEOTIDE SEQUENCE</scope>
    <source>
        <strain evidence="1">HI-2016</strain>
    </source>
</reference>
<name>A0A8T2P5I1_9TELE</name>
<dbReference type="Proteomes" id="UP000824540">
    <property type="component" value="Unassembled WGS sequence"/>
</dbReference>
<organism evidence="1 2">
    <name type="scientific">Albula glossodonta</name>
    <name type="common">roundjaw bonefish</name>
    <dbReference type="NCBI Taxonomy" id="121402"/>
    <lineage>
        <taxon>Eukaryota</taxon>
        <taxon>Metazoa</taxon>
        <taxon>Chordata</taxon>
        <taxon>Craniata</taxon>
        <taxon>Vertebrata</taxon>
        <taxon>Euteleostomi</taxon>
        <taxon>Actinopterygii</taxon>
        <taxon>Neopterygii</taxon>
        <taxon>Teleostei</taxon>
        <taxon>Albuliformes</taxon>
        <taxon>Albulidae</taxon>
        <taxon>Albula</taxon>
    </lineage>
</organism>
<gene>
    <name evidence="1" type="ORF">JZ751_003831</name>
</gene>
<keyword evidence="2" id="KW-1185">Reference proteome</keyword>
<dbReference type="AlphaFoldDB" id="A0A8T2P5I1"/>
<accession>A0A8T2P5I1</accession>
<evidence type="ECO:0000313" key="1">
    <source>
        <dbReference type="EMBL" id="KAG9347815.1"/>
    </source>
</evidence>
<proteinExistence type="predicted"/>
<dbReference type="EMBL" id="JAFBMS010000012">
    <property type="protein sequence ID" value="KAG9347815.1"/>
    <property type="molecule type" value="Genomic_DNA"/>
</dbReference>
<sequence length="424" mass="45907">MEVTPERKLLDSVRLGIGERSSVCSFRPSPRCCTFSMKSRNSVLKAFMRALIVSSTWGSVLPSAESPLASPSRHSPPITSTFPSWIRLSVSVMRRSTIFPSRSASRFMLANDSISSLFCRASSAIESPPTSEGFSLPNPDVFSKPFPPGLRADRLLTVTLSLATITLRITVPPRAGRTEAQVGCQVVALHVGDEDSVLVLEFHHFPTQLVDLQAGGFQLLLQHPPGAQAAPAAISVPTPTARSGHPIIASPPTLLARAELEAELGLLLDELQVAPQLSSRLQPITIRGGRDTREGLPPQAVLLILAADVLVLRPQAPVLHFKLHNLPPQDVGLLFHQLQPQFKLRFPGAGWASAVTGGRGTIHITIHGLVLLQLLFKLILLSAQLGHLLAHQSGLLLGKLQLAPEKVGKLLETWLRFIKKVKQL</sequence>